<protein>
    <submittedName>
        <fullName evidence="1">Uncharacterized protein</fullName>
    </submittedName>
</protein>
<accession>A0ACB9IBW8</accession>
<sequence>MLPYNCRYLCHIMLHCLSSQKVGWDDLPLHLSSAVLALALNRAFNFSSIILQEMRLVKGYTPSSLRPSYKNFRVSSNSSEEDEARRKGENDNYKEETIVFDDANYGHLSLDHLQEEATEVVEENVIADKNRGKSIMVEEEITQILETSVDDDNEEVNKELKEEYTRRNLLEMLAFIYKMQTAAILAEHVERERIEKMAKKVASWLASILELEEKVIKSEEETLGKKVIEGRKATYSRRSKKVQTLEKVQSLEPNQSNKSPEKV</sequence>
<proteinExistence type="predicted"/>
<reference evidence="1 2" key="2">
    <citation type="journal article" date="2022" name="Mol. Ecol. Resour.">
        <title>The genomes of chicory, endive, great burdock and yacon provide insights into Asteraceae paleo-polyploidization history and plant inulin production.</title>
        <authorList>
            <person name="Fan W."/>
            <person name="Wang S."/>
            <person name="Wang H."/>
            <person name="Wang A."/>
            <person name="Jiang F."/>
            <person name="Liu H."/>
            <person name="Zhao H."/>
            <person name="Xu D."/>
            <person name="Zhang Y."/>
        </authorList>
    </citation>
    <scope>NUCLEOTIDE SEQUENCE [LARGE SCALE GENOMIC DNA]</scope>
    <source>
        <strain evidence="2">cv. Yunnan</strain>
        <tissue evidence="1">Leaves</tissue>
    </source>
</reference>
<dbReference type="EMBL" id="CM042026">
    <property type="protein sequence ID" value="KAI3805484.1"/>
    <property type="molecule type" value="Genomic_DNA"/>
</dbReference>
<keyword evidence="2" id="KW-1185">Reference proteome</keyword>
<name>A0ACB9IBW8_9ASTR</name>
<dbReference type="Proteomes" id="UP001056120">
    <property type="component" value="Linkage Group LG09"/>
</dbReference>
<organism evidence="1 2">
    <name type="scientific">Smallanthus sonchifolius</name>
    <dbReference type="NCBI Taxonomy" id="185202"/>
    <lineage>
        <taxon>Eukaryota</taxon>
        <taxon>Viridiplantae</taxon>
        <taxon>Streptophyta</taxon>
        <taxon>Embryophyta</taxon>
        <taxon>Tracheophyta</taxon>
        <taxon>Spermatophyta</taxon>
        <taxon>Magnoliopsida</taxon>
        <taxon>eudicotyledons</taxon>
        <taxon>Gunneridae</taxon>
        <taxon>Pentapetalae</taxon>
        <taxon>asterids</taxon>
        <taxon>campanulids</taxon>
        <taxon>Asterales</taxon>
        <taxon>Asteraceae</taxon>
        <taxon>Asteroideae</taxon>
        <taxon>Heliantheae alliance</taxon>
        <taxon>Millerieae</taxon>
        <taxon>Smallanthus</taxon>
    </lineage>
</organism>
<reference evidence="2" key="1">
    <citation type="journal article" date="2022" name="Mol. Ecol. Resour.">
        <title>The genomes of chicory, endive, great burdock and yacon provide insights into Asteraceae palaeo-polyploidization history and plant inulin production.</title>
        <authorList>
            <person name="Fan W."/>
            <person name="Wang S."/>
            <person name="Wang H."/>
            <person name="Wang A."/>
            <person name="Jiang F."/>
            <person name="Liu H."/>
            <person name="Zhao H."/>
            <person name="Xu D."/>
            <person name="Zhang Y."/>
        </authorList>
    </citation>
    <scope>NUCLEOTIDE SEQUENCE [LARGE SCALE GENOMIC DNA]</scope>
    <source>
        <strain evidence="2">cv. Yunnan</strain>
    </source>
</reference>
<evidence type="ECO:0000313" key="1">
    <source>
        <dbReference type="EMBL" id="KAI3805484.1"/>
    </source>
</evidence>
<gene>
    <name evidence="1" type="ORF">L1987_27906</name>
</gene>
<comment type="caution">
    <text evidence="1">The sequence shown here is derived from an EMBL/GenBank/DDBJ whole genome shotgun (WGS) entry which is preliminary data.</text>
</comment>
<evidence type="ECO:0000313" key="2">
    <source>
        <dbReference type="Proteomes" id="UP001056120"/>
    </source>
</evidence>